<dbReference type="EMBL" id="SNRW01021021">
    <property type="protein sequence ID" value="KAA6364952.1"/>
    <property type="molecule type" value="Genomic_DNA"/>
</dbReference>
<feature type="region of interest" description="Disordered" evidence="1">
    <location>
        <begin position="1"/>
        <end position="44"/>
    </location>
</feature>
<evidence type="ECO:0000313" key="3">
    <source>
        <dbReference type="Proteomes" id="UP000324800"/>
    </source>
</evidence>
<reference evidence="2 3" key="1">
    <citation type="submission" date="2019-03" db="EMBL/GenBank/DDBJ databases">
        <title>Single cell metagenomics reveals metabolic interactions within the superorganism composed of flagellate Streblomastix strix and complex community of Bacteroidetes bacteria on its surface.</title>
        <authorList>
            <person name="Treitli S.C."/>
            <person name="Kolisko M."/>
            <person name="Husnik F."/>
            <person name="Keeling P."/>
            <person name="Hampl V."/>
        </authorList>
    </citation>
    <scope>NUCLEOTIDE SEQUENCE [LARGE SCALE GENOMIC DNA]</scope>
    <source>
        <strain evidence="2">ST1C</strain>
    </source>
</reference>
<proteinExistence type="predicted"/>
<gene>
    <name evidence="2" type="ORF">EZS28_039523</name>
</gene>
<feature type="compositionally biased region" description="Polar residues" evidence="1">
    <location>
        <begin position="1"/>
        <end position="20"/>
    </location>
</feature>
<evidence type="ECO:0000313" key="2">
    <source>
        <dbReference type="EMBL" id="KAA6364952.1"/>
    </source>
</evidence>
<comment type="caution">
    <text evidence="2">The sequence shown here is derived from an EMBL/GenBank/DDBJ whole genome shotgun (WGS) entry which is preliminary data.</text>
</comment>
<accession>A0A5J4U4T3</accession>
<dbReference type="Proteomes" id="UP000324800">
    <property type="component" value="Unassembled WGS sequence"/>
</dbReference>
<organism evidence="2 3">
    <name type="scientific">Streblomastix strix</name>
    <dbReference type="NCBI Taxonomy" id="222440"/>
    <lineage>
        <taxon>Eukaryota</taxon>
        <taxon>Metamonada</taxon>
        <taxon>Preaxostyla</taxon>
        <taxon>Oxymonadida</taxon>
        <taxon>Streblomastigidae</taxon>
        <taxon>Streblomastix</taxon>
    </lineage>
</organism>
<protein>
    <submittedName>
        <fullName evidence="2">Uncharacterized protein</fullName>
    </submittedName>
</protein>
<evidence type="ECO:0000256" key="1">
    <source>
        <dbReference type="SAM" id="MobiDB-lite"/>
    </source>
</evidence>
<dbReference type="AlphaFoldDB" id="A0A5J4U4T3"/>
<sequence length="91" mass="10358">MLDQNENQALEQNLETQITTAHIDLPPPNSAPRGQPLPGQRLTGPYASRNAVIRQTMISPHALNTEQKIPEIPNIMTKETIKDHMHRWMLK</sequence>
<name>A0A5J4U4T3_9EUKA</name>